<accession>A0ABR2Z9G1</accession>
<proteinExistence type="predicted"/>
<evidence type="ECO:0000313" key="2">
    <source>
        <dbReference type="EMBL" id="KAL0057953.1"/>
    </source>
</evidence>
<keyword evidence="3" id="KW-1185">Reference proteome</keyword>
<evidence type="ECO:0008006" key="4">
    <source>
        <dbReference type="Google" id="ProtNLM"/>
    </source>
</evidence>
<sequence length="754" mass="85057">MPGTQCKGCHGCFSDGGYLRHITTTANPKCQKEYNTEYIPPPTSNLFERLYGHKPVIPNQNRGYEEEGLDFGDAMDISCNILPSNFELGGDNSILGGNHDGLCDHDNLFEADDSEDNELETAADTAAMEGRLQEPEVPEHLKAFEISVNIRPTSPSNLLDDNVNRCESSRSPSPCAMLSDSEANEDMVPEFSNPRQAAKASLSDQPVIEPYPDPMAGTPLPNQHPVSGNMRYAQKLEGIKCVDGHDIWAPFSSEMDWRIAQWAKIHRPSSTALTELLSIPNLVETLKLSFKSANELNKIIDESLPSRPEFKIDTVVVHDEAFEVYYRDILSCVEALFSEPDFAPYTNLRNIPKEIRCKPSSRAYMLVGYLPTLKLKHITNKAARRRALLNVFHTCMRHIVKPLEEAGANGLNLASGDGLVWRTHPLLAIYACDYPKQITVTCACYSDCAECQIIEEMMGEGTSLYPVRDLVKVLHALSTLDEDGPAAFKKGCKDAGVKAVFDAFWRNLPYSNIFRFITPDILHQLYQGVIKHLKNWVITAYGAAEIDARCRCLPPNHHVWLFVNGISLLSCLTGQEHNDIARFLLSIIVDIPLPGGFSSVHIVCCVWALIDFLYIAQYPAHTNETLNLLADALTCFHQNKDIFIDLDVRPHFRLPKLHFLNHYIWKIKHFGSLDNSNTEYTEHLHIDMTKDAYPASNQKDEYVQMTKWLGRKEKILKHQNFIAWRVAGCPPIQRFDHWLPSTLVRSPRTLELPK</sequence>
<name>A0ABR2Z9G1_9AGAR</name>
<evidence type="ECO:0000256" key="1">
    <source>
        <dbReference type="SAM" id="MobiDB-lite"/>
    </source>
</evidence>
<comment type="caution">
    <text evidence="2">The sequence shown here is derived from an EMBL/GenBank/DDBJ whole genome shotgun (WGS) entry which is preliminary data.</text>
</comment>
<gene>
    <name evidence="2" type="ORF">AAF712_015393</name>
</gene>
<dbReference type="Proteomes" id="UP001437256">
    <property type="component" value="Unassembled WGS sequence"/>
</dbReference>
<protein>
    <recommendedName>
        <fullName evidence="4">Transposase</fullName>
    </recommendedName>
</protein>
<feature type="region of interest" description="Disordered" evidence="1">
    <location>
        <begin position="194"/>
        <end position="223"/>
    </location>
</feature>
<evidence type="ECO:0000313" key="3">
    <source>
        <dbReference type="Proteomes" id="UP001437256"/>
    </source>
</evidence>
<reference evidence="2 3" key="1">
    <citation type="submission" date="2024-05" db="EMBL/GenBank/DDBJ databases">
        <title>A draft genome resource for the thread blight pathogen Marasmius tenuissimus strain MS-2.</title>
        <authorList>
            <person name="Yulfo-Soto G.E."/>
            <person name="Baruah I.K."/>
            <person name="Amoako-Attah I."/>
            <person name="Bukari Y."/>
            <person name="Meinhardt L.W."/>
            <person name="Bailey B.A."/>
            <person name="Cohen S.P."/>
        </authorList>
    </citation>
    <scope>NUCLEOTIDE SEQUENCE [LARGE SCALE GENOMIC DNA]</scope>
    <source>
        <strain evidence="2 3">MS-2</strain>
    </source>
</reference>
<dbReference type="InterPro" id="IPR041078">
    <property type="entry name" value="Plavaka"/>
</dbReference>
<dbReference type="EMBL" id="JBBXMP010000400">
    <property type="protein sequence ID" value="KAL0057953.1"/>
    <property type="molecule type" value="Genomic_DNA"/>
</dbReference>
<dbReference type="Pfam" id="PF18759">
    <property type="entry name" value="Plavaka"/>
    <property type="match status" value="1"/>
</dbReference>
<organism evidence="2 3">
    <name type="scientific">Marasmius tenuissimus</name>
    <dbReference type="NCBI Taxonomy" id="585030"/>
    <lineage>
        <taxon>Eukaryota</taxon>
        <taxon>Fungi</taxon>
        <taxon>Dikarya</taxon>
        <taxon>Basidiomycota</taxon>
        <taxon>Agaricomycotina</taxon>
        <taxon>Agaricomycetes</taxon>
        <taxon>Agaricomycetidae</taxon>
        <taxon>Agaricales</taxon>
        <taxon>Marasmiineae</taxon>
        <taxon>Marasmiaceae</taxon>
        <taxon>Marasmius</taxon>
    </lineage>
</organism>